<dbReference type="Proteomes" id="UP000054248">
    <property type="component" value="Unassembled WGS sequence"/>
</dbReference>
<proteinExistence type="predicted"/>
<feature type="transmembrane region" description="Helical" evidence="1">
    <location>
        <begin position="197"/>
        <end position="213"/>
    </location>
</feature>
<keyword evidence="1" id="KW-1133">Transmembrane helix</keyword>
<feature type="transmembrane region" description="Helical" evidence="1">
    <location>
        <begin position="116"/>
        <end position="132"/>
    </location>
</feature>
<keyword evidence="1" id="KW-0812">Transmembrane</keyword>
<dbReference type="EMBL" id="KN822952">
    <property type="protein sequence ID" value="KIO32905.1"/>
    <property type="molecule type" value="Genomic_DNA"/>
</dbReference>
<dbReference type="HOGENOM" id="CLU_016206_1_1_1"/>
<feature type="transmembrane region" description="Helical" evidence="1">
    <location>
        <begin position="153"/>
        <end position="177"/>
    </location>
</feature>
<gene>
    <name evidence="2" type="ORF">M407DRAFT_241307</name>
</gene>
<dbReference type="PANTHER" id="PTHR12459:SF6">
    <property type="entry name" value="GB|AAD46013.1"/>
    <property type="match status" value="1"/>
</dbReference>
<protein>
    <recommendedName>
        <fullName evidence="4">Transmembrane protein 135 N-terminal domain-containing protein</fullName>
    </recommendedName>
</protein>
<evidence type="ECO:0000313" key="2">
    <source>
        <dbReference type="EMBL" id="KIO32905.1"/>
    </source>
</evidence>
<dbReference type="AlphaFoldDB" id="A0A0C3QKB1"/>
<accession>A0A0C3QKB1</accession>
<keyword evidence="1" id="KW-0472">Membrane</keyword>
<dbReference type="PANTHER" id="PTHR12459">
    <property type="entry name" value="TRANSMEMBRANE PROTEIN 135-RELATED"/>
    <property type="match status" value="1"/>
</dbReference>
<evidence type="ECO:0000313" key="3">
    <source>
        <dbReference type="Proteomes" id="UP000054248"/>
    </source>
</evidence>
<dbReference type="InterPro" id="IPR026749">
    <property type="entry name" value="Tmem135"/>
</dbReference>
<organism evidence="2 3">
    <name type="scientific">Tulasnella calospora MUT 4182</name>
    <dbReference type="NCBI Taxonomy" id="1051891"/>
    <lineage>
        <taxon>Eukaryota</taxon>
        <taxon>Fungi</taxon>
        <taxon>Dikarya</taxon>
        <taxon>Basidiomycota</taxon>
        <taxon>Agaricomycotina</taxon>
        <taxon>Agaricomycetes</taxon>
        <taxon>Cantharellales</taxon>
        <taxon>Tulasnellaceae</taxon>
        <taxon>Tulasnella</taxon>
    </lineage>
</organism>
<evidence type="ECO:0000256" key="1">
    <source>
        <dbReference type="SAM" id="Phobius"/>
    </source>
</evidence>
<reference evidence="3" key="2">
    <citation type="submission" date="2015-01" db="EMBL/GenBank/DDBJ databases">
        <title>Evolutionary Origins and Diversification of the Mycorrhizal Mutualists.</title>
        <authorList>
            <consortium name="DOE Joint Genome Institute"/>
            <consortium name="Mycorrhizal Genomics Consortium"/>
            <person name="Kohler A."/>
            <person name="Kuo A."/>
            <person name="Nagy L.G."/>
            <person name="Floudas D."/>
            <person name="Copeland A."/>
            <person name="Barry K.W."/>
            <person name="Cichocki N."/>
            <person name="Veneault-Fourrey C."/>
            <person name="LaButti K."/>
            <person name="Lindquist E.A."/>
            <person name="Lipzen A."/>
            <person name="Lundell T."/>
            <person name="Morin E."/>
            <person name="Murat C."/>
            <person name="Riley R."/>
            <person name="Ohm R."/>
            <person name="Sun H."/>
            <person name="Tunlid A."/>
            <person name="Henrissat B."/>
            <person name="Grigoriev I.V."/>
            <person name="Hibbett D.S."/>
            <person name="Martin F."/>
        </authorList>
    </citation>
    <scope>NUCLEOTIDE SEQUENCE [LARGE SCALE GENOMIC DNA]</scope>
    <source>
        <strain evidence="3">MUT 4182</strain>
    </source>
</reference>
<evidence type="ECO:0008006" key="4">
    <source>
        <dbReference type="Google" id="ProtNLM"/>
    </source>
</evidence>
<reference evidence="2 3" key="1">
    <citation type="submission" date="2014-04" db="EMBL/GenBank/DDBJ databases">
        <authorList>
            <consortium name="DOE Joint Genome Institute"/>
            <person name="Kuo A."/>
            <person name="Girlanda M."/>
            <person name="Perotto S."/>
            <person name="Kohler A."/>
            <person name="Nagy L.G."/>
            <person name="Floudas D."/>
            <person name="Copeland A."/>
            <person name="Barry K.W."/>
            <person name="Cichocki N."/>
            <person name="Veneault-Fourrey C."/>
            <person name="LaButti K."/>
            <person name="Lindquist E.A."/>
            <person name="Lipzen A."/>
            <person name="Lundell T."/>
            <person name="Morin E."/>
            <person name="Murat C."/>
            <person name="Sun H."/>
            <person name="Tunlid A."/>
            <person name="Henrissat B."/>
            <person name="Grigoriev I.V."/>
            <person name="Hibbett D.S."/>
            <person name="Martin F."/>
            <person name="Nordberg H.P."/>
            <person name="Cantor M.N."/>
            <person name="Hua S.X."/>
        </authorList>
    </citation>
    <scope>NUCLEOTIDE SEQUENCE [LARGE SCALE GENOMIC DNA]</scope>
    <source>
        <strain evidence="2 3">MUT 4182</strain>
    </source>
</reference>
<name>A0A0C3QKB1_9AGAM</name>
<sequence>MYGFLLRPDTIPKSYETWIQKASVVPDAAVQINRQLVHDGTLNISLQKKLARGFTKPWSGTGSIVTEENKMDMLQQAAKAIAGETMPHMASCAAIHPHRNHCIPTGIWRVYESGKWMAPMYGALHFVPILLFRRKRLMKEPFKTLMTALWGTLRSSAFLGVYVAIYQSYICFLHFLYRLPLDPSIAPAFKRFILSKPLWWLGGILSGMSLFVEDARRRPELAMYVLPKGLESGWKLLRGEVFGIPTQRKKRGWKSDVALSAAGMAMVMSTYQDSPDHLSSLVRRLLYQFVGTN</sequence>
<dbReference type="OrthoDB" id="291792at2759"/>
<keyword evidence="3" id="KW-1185">Reference proteome</keyword>